<organism evidence="1 2">
    <name type="scientific">Cetraspora pellucida</name>
    <dbReference type="NCBI Taxonomy" id="1433469"/>
    <lineage>
        <taxon>Eukaryota</taxon>
        <taxon>Fungi</taxon>
        <taxon>Fungi incertae sedis</taxon>
        <taxon>Mucoromycota</taxon>
        <taxon>Glomeromycotina</taxon>
        <taxon>Glomeromycetes</taxon>
        <taxon>Diversisporales</taxon>
        <taxon>Gigasporaceae</taxon>
        <taxon>Cetraspora</taxon>
    </lineage>
</organism>
<dbReference type="Proteomes" id="UP000789759">
    <property type="component" value="Unassembled WGS sequence"/>
</dbReference>
<accession>A0A9N9ITD7</accession>
<dbReference type="AlphaFoldDB" id="A0A9N9ITD7"/>
<sequence length="58" mass="6667">NNVDNKNLMLIDTKAELLTVTSLKQVEVKRIKTEIEEINVYESETEDAKKVKVTNKAF</sequence>
<proteinExistence type="predicted"/>
<evidence type="ECO:0000313" key="2">
    <source>
        <dbReference type="Proteomes" id="UP000789759"/>
    </source>
</evidence>
<comment type="caution">
    <text evidence="1">The sequence shown here is derived from an EMBL/GenBank/DDBJ whole genome shotgun (WGS) entry which is preliminary data.</text>
</comment>
<reference evidence="1" key="1">
    <citation type="submission" date="2021-06" db="EMBL/GenBank/DDBJ databases">
        <authorList>
            <person name="Kallberg Y."/>
            <person name="Tangrot J."/>
            <person name="Rosling A."/>
        </authorList>
    </citation>
    <scope>NUCLEOTIDE SEQUENCE</scope>
    <source>
        <strain evidence="1">FL966</strain>
    </source>
</reference>
<evidence type="ECO:0000313" key="1">
    <source>
        <dbReference type="EMBL" id="CAG8747259.1"/>
    </source>
</evidence>
<dbReference type="OrthoDB" id="2489743at2759"/>
<dbReference type="EMBL" id="CAJVQA010017158">
    <property type="protein sequence ID" value="CAG8747259.1"/>
    <property type="molecule type" value="Genomic_DNA"/>
</dbReference>
<feature type="non-terminal residue" evidence="1">
    <location>
        <position position="1"/>
    </location>
</feature>
<protein>
    <submittedName>
        <fullName evidence="1">6112_t:CDS:1</fullName>
    </submittedName>
</protein>
<keyword evidence="2" id="KW-1185">Reference proteome</keyword>
<gene>
    <name evidence="1" type="ORF">CPELLU_LOCUS14464</name>
</gene>
<name>A0A9N9ITD7_9GLOM</name>